<name>K5X378_PHACS</name>
<dbReference type="GeneID" id="18916176"/>
<evidence type="ECO:0000313" key="1">
    <source>
        <dbReference type="EMBL" id="EKM57267.1"/>
    </source>
</evidence>
<dbReference type="RefSeq" id="XP_007395083.1">
    <property type="nucleotide sequence ID" value="XM_007395021.1"/>
</dbReference>
<dbReference type="AlphaFoldDB" id="K5X378"/>
<evidence type="ECO:0000313" key="2">
    <source>
        <dbReference type="Proteomes" id="UP000008370"/>
    </source>
</evidence>
<gene>
    <name evidence="1" type="ORF">PHACADRAFT_254947</name>
</gene>
<organism evidence="1 2">
    <name type="scientific">Phanerochaete carnosa (strain HHB-10118-sp)</name>
    <name type="common">White-rot fungus</name>
    <name type="synonym">Peniophora carnosa</name>
    <dbReference type="NCBI Taxonomy" id="650164"/>
    <lineage>
        <taxon>Eukaryota</taxon>
        <taxon>Fungi</taxon>
        <taxon>Dikarya</taxon>
        <taxon>Basidiomycota</taxon>
        <taxon>Agaricomycotina</taxon>
        <taxon>Agaricomycetes</taxon>
        <taxon>Polyporales</taxon>
        <taxon>Phanerochaetaceae</taxon>
        <taxon>Phanerochaete</taxon>
    </lineage>
</organism>
<dbReference type="KEGG" id="pco:PHACADRAFT_254947"/>
<dbReference type="InParanoid" id="K5X378"/>
<dbReference type="Proteomes" id="UP000008370">
    <property type="component" value="Unassembled WGS sequence"/>
</dbReference>
<accession>K5X378</accession>
<reference evidence="1 2" key="1">
    <citation type="journal article" date="2012" name="BMC Genomics">
        <title>Comparative genomics of the white-rot fungi, Phanerochaete carnosa and P. chrysosporium, to elucidate the genetic basis of the distinct wood types they colonize.</title>
        <authorList>
            <person name="Suzuki H."/>
            <person name="MacDonald J."/>
            <person name="Syed K."/>
            <person name="Salamov A."/>
            <person name="Hori C."/>
            <person name="Aerts A."/>
            <person name="Henrissat B."/>
            <person name="Wiebenga A."/>
            <person name="vanKuyk P.A."/>
            <person name="Barry K."/>
            <person name="Lindquist E."/>
            <person name="LaButti K."/>
            <person name="Lapidus A."/>
            <person name="Lucas S."/>
            <person name="Coutinho P."/>
            <person name="Gong Y."/>
            <person name="Samejima M."/>
            <person name="Mahadevan R."/>
            <person name="Abou-Zaid M."/>
            <person name="de Vries R.P."/>
            <person name="Igarashi K."/>
            <person name="Yadav J.S."/>
            <person name="Grigoriev I.V."/>
            <person name="Master E.R."/>
        </authorList>
    </citation>
    <scope>NUCLEOTIDE SEQUENCE [LARGE SCALE GENOMIC DNA]</scope>
    <source>
        <strain evidence="1 2">HHB-10118-sp</strain>
    </source>
</reference>
<keyword evidence="2" id="KW-1185">Reference proteome</keyword>
<dbReference type="HOGENOM" id="CLU_1732121_0_0_1"/>
<protein>
    <submittedName>
        <fullName evidence="1">Uncharacterized protein</fullName>
    </submittedName>
</protein>
<sequence length="151" mass="17764">MSAERMHDYEETPRFTTDSLWTWTVESFSREPFRAGWVLKQLHALREMRLLLQFVLDYQAFSAAQPSEENYRTLLDGGLSQALLGVALDRRLYDPAQFESRAKVLWAFGIYLRSKVIFRSCRHISYTLLGPSMVWLSMRLDNLLWQQPITL</sequence>
<proteinExistence type="predicted"/>
<dbReference type="EMBL" id="JH930471">
    <property type="protein sequence ID" value="EKM57267.1"/>
    <property type="molecule type" value="Genomic_DNA"/>
</dbReference>